<protein>
    <recommendedName>
        <fullName evidence="1">Contractile injection system tube protein N-terminal domain-containing protein</fullName>
    </recommendedName>
</protein>
<dbReference type="AlphaFoldDB" id="A0A1Q4P0G4"/>
<dbReference type="RefSeq" id="WP_073532270.1">
    <property type="nucleotide sequence ID" value="NZ_MJAO01000010.1"/>
</dbReference>
<gene>
    <name evidence="2" type="ORF">BHU62_12085</name>
</gene>
<comment type="caution">
    <text evidence="2">The sequence shown here is derived from an EMBL/GenBank/DDBJ whole genome shotgun (WGS) entry which is preliminary data.</text>
</comment>
<evidence type="ECO:0000313" key="2">
    <source>
        <dbReference type="EMBL" id="OKB66600.1"/>
    </source>
</evidence>
<evidence type="ECO:0000313" key="3">
    <source>
        <dbReference type="Proteomes" id="UP000185770"/>
    </source>
</evidence>
<reference evidence="2 3" key="1">
    <citation type="submission" date="2016-09" db="EMBL/GenBank/DDBJ databases">
        <title>Serratia marcescens MSU-97 and epiphytic antimycotic-producing bacteria.</title>
        <authorList>
            <person name="Matilla M.A."/>
        </authorList>
    </citation>
    <scope>NUCLEOTIDE SEQUENCE [LARGE SCALE GENOMIC DNA]</scope>
    <source>
        <strain evidence="2 3">MSU-97</strain>
    </source>
</reference>
<accession>A0A1Q4P0G4</accession>
<dbReference type="EMBL" id="MJAO01000010">
    <property type="protein sequence ID" value="OKB66600.1"/>
    <property type="molecule type" value="Genomic_DNA"/>
</dbReference>
<organism evidence="2 3">
    <name type="scientific">Serratia marcescens</name>
    <dbReference type="NCBI Taxonomy" id="615"/>
    <lineage>
        <taxon>Bacteria</taxon>
        <taxon>Pseudomonadati</taxon>
        <taxon>Pseudomonadota</taxon>
        <taxon>Gammaproteobacteria</taxon>
        <taxon>Enterobacterales</taxon>
        <taxon>Yersiniaceae</taxon>
        <taxon>Serratia</taxon>
    </lineage>
</organism>
<dbReference type="InterPro" id="IPR045361">
    <property type="entry name" value="CIS_tube_prot_N"/>
</dbReference>
<feature type="domain" description="Contractile injection system tube protein N-terminal" evidence="1">
    <location>
        <begin position="8"/>
        <end position="157"/>
    </location>
</feature>
<proteinExistence type="predicted"/>
<dbReference type="Pfam" id="PF19266">
    <property type="entry name" value="CIS_tube"/>
    <property type="match status" value="1"/>
</dbReference>
<dbReference type="OrthoDB" id="9815939at2"/>
<dbReference type="Proteomes" id="UP000185770">
    <property type="component" value="Unassembled WGS sequence"/>
</dbReference>
<evidence type="ECO:0000259" key="1">
    <source>
        <dbReference type="Pfam" id="PF19266"/>
    </source>
</evidence>
<sequence length="230" mass="25266">MSLLQRGLSRLTLNAWKDREGKIPAGGMTALYNPENIQLDYQTRFDTEDTINTASQSNRYVISEPVGLNLTLLFDSQMPGNTTPIETQLAMLKSICAVDAATGSPYFLRITWGKMRWDNKGWFAGRARDLSVTYTLFDRDATPLRATVRLSLVADESLVIQHSLKALSAPNRVLVSVPDQASLPQLANSAGGTLSGSVDPLSLARDNDLDNLDDFQAGDMLQATKEEEEV</sequence>
<name>A0A1Q4P0G4_SERMA</name>